<keyword evidence="2 4" id="KW-0560">Oxidoreductase</keyword>
<name>A0ABW1A293_9ACTN</name>
<evidence type="ECO:0000256" key="1">
    <source>
        <dbReference type="ARBA" id="ARBA00009986"/>
    </source>
</evidence>
<dbReference type="SUPFAM" id="SSF53720">
    <property type="entry name" value="ALDH-like"/>
    <property type="match status" value="1"/>
</dbReference>
<dbReference type="Gene3D" id="3.40.605.10">
    <property type="entry name" value="Aldehyde Dehydrogenase, Chain A, domain 1"/>
    <property type="match status" value="1"/>
</dbReference>
<dbReference type="InterPro" id="IPR016162">
    <property type="entry name" value="Ald_DH_N"/>
</dbReference>
<dbReference type="PANTHER" id="PTHR42804:SF1">
    <property type="entry name" value="ALDEHYDE DEHYDROGENASE-RELATED"/>
    <property type="match status" value="1"/>
</dbReference>
<keyword evidence="7" id="KW-1185">Reference proteome</keyword>
<evidence type="ECO:0000256" key="4">
    <source>
        <dbReference type="RuleBase" id="RU003345"/>
    </source>
</evidence>
<sequence>MFETRMLVDGKLVEGEAGTFDNIDPATEEVLGQVADASKADMHRAIDAARRAFDETDWPTDRALRRRCLEQLQAALEEEREELREELILEAGCPRMTTHGPQLDVPLASALTHPARLIDEYPWETDLGDTVVEVTRTLTSRRVWKEPVGVVGAIVPWNYPVDVTLNKLGQALATGNTVVLKPAPNTPCNATRLARLIVERTDFPPGVVNIVTSSDHFVGEELTLSPKVDLISFTGSTAVGKRIMEKGAATVKRLFLELGGKSATIVLEDADLEVATLLGMAACMHAGQGCAVPTRMLLPRSRYEEGVALLEALYRGAPVGDPQDPGTLTGPVISARQRERILGYIRTGVNEGARLLVGGLEPPAGLDRGFFVAPTLFADVDNRMTIAQEEIFGPVLSVIPFEDEDDAVRIANESAYGLAGNVMSGSLERGLAVARRIRAGVIGVNGGAAVGGDVPFGGYKESGVGRQNGHAGFDQYLETKSVAWPVSPEPPSRRP</sequence>
<evidence type="ECO:0000313" key="6">
    <source>
        <dbReference type="EMBL" id="MFC5748109.1"/>
    </source>
</evidence>
<protein>
    <submittedName>
        <fullName evidence="6">Aldehyde dehydrogenase family protein</fullName>
    </submittedName>
</protein>
<evidence type="ECO:0000256" key="3">
    <source>
        <dbReference type="PROSITE-ProRule" id="PRU10007"/>
    </source>
</evidence>
<dbReference type="InterPro" id="IPR016163">
    <property type="entry name" value="Ald_DH_C"/>
</dbReference>
<feature type="domain" description="Aldehyde dehydrogenase" evidence="5">
    <location>
        <begin position="13"/>
        <end position="482"/>
    </location>
</feature>
<dbReference type="CDD" id="cd07089">
    <property type="entry name" value="ALDH_CddD-AldA-like"/>
    <property type="match status" value="1"/>
</dbReference>
<dbReference type="Gene3D" id="3.40.309.10">
    <property type="entry name" value="Aldehyde Dehydrogenase, Chain A, domain 2"/>
    <property type="match status" value="1"/>
</dbReference>
<dbReference type="InterPro" id="IPR029510">
    <property type="entry name" value="Ald_DH_CS_GLU"/>
</dbReference>
<feature type="active site" evidence="3">
    <location>
        <position position="257"/>
    </location>
</feature>
<evidence type="ECO:0000256" key="2">
    <source>
        <dbReference type="ARBA" id="ARBA00023002"/>
    </source>
</evidence>
<dbReference type="InterPro" id="IPR016161">
    <property type="entry name" value="Ald_DH/histidinol_DH"/>
</dbReference>
<comment type="caution">
    <text evidence="6">The sequence shown here is derived from an EMBL/GenBank/DDBJ whole genome shotgun (WGS) entry which is preliminary data.</text>
</comment>
<dbReference type="InterPro" id="IPR015590">
    <property type="entry name" value="Aldehyde_DH_dom"/>
</dbReference>
<proteinExistence type="inferred from homology"/>
<comment type="similarity">
    <text evidence="1 4">Belongs to the aldehyde dehydrogenase family.</text>
</comment>
<dbReference type="PROSITE" id="PS00687">
    <property type="entry name" value="ALDEHYDE_DEHYDR_GLU"/>
    <property type="match status" value="1"/>
</dbReference>
<dbReference type="PANTHER" id="PTHR42804">
    <property type="entry name" value="ALDEHYDE DEHYDROGENASE"/>
    <property type="match status" value="1"/>
</dbReference>
<evidence type="ECO:0000313" key="7">
    <source>
        <dbReference type="Proteomes" id="UP001596074"/>
    </source>
</evidence>
<reference evidence="7" key="1">
    <citation type="journal article" date="2019" name="Int. J. Syst. Evol. Microbiol.">
        <title>The Global Catalogue of Microorganisms (GCM) 10K type strain sequencing project: providing services to taxonomists for standard genome sequencing and annotation.</title>
        <authorList>
            <consortium name="The Broad Institute Genomics Platform"/>
            <consortium name="The Broad Institute Genome Sequencing Center for Infectious Disease"/>
            <person name="Wu L."/>
            <person name="Ma J."/>
        </authorList>
    </citation>
    <scope>NUCLEOTIDE SEQUENCE [LARGE SCALE GENOMIC DNA]</scope>
    <source>
        <strain evidence="7">KCTC 42087</strain>
    </source>
</reference>
<dbReference type="Proteomes" id="UP001596074">
    <property type="component" value="Unassembled WGS sequence"/>
</dbReference>
<organism evidence="6 7">
    <name type="scientific">Actinomadura rugatobispora</name>
    <dbReference type="NCBI Taxonomy" id="1994"/>
    <lineage>
        <taxon>Bacteria</taxon>
        <taxon>Bacillati</taxon>
        <taxon>Actinomycetota</taxon>
        <taxon>Actinomycetes</taxon>
        <taxon>Streptosporangiales</taxon>
        <taxon>Thermomonosporaceae</taxon>
        <taxon>Actinomadura</taxon>
    </lineage>
</organism>
<accession>A0ABW1A293</accession>
<dbReference type="EMBL" id="JBHSON010000028">
    <property type="protein sequence ID" value="MFC5748109.1"/>
    <property type="molecule type" value="Genomic_DNA"/>
</dbReference>
<gene>
    <name evidence="6" type="ORF">ACFPZN_20980</name>
</gene>
<evidence type="ECO:0000259" key="5">
    <source>
        <dbReference type="Pfam" id="PF00171"/>
    </source>
</evidence>
<dbReference type="Pfam" id="PF00171">
    <property type="entry name" value="Aldedh"/>
    <property type="match status" value="1"/>
</dbReference>
<dbReference type="RefSeq" id="WP_378283746.1">
    <property type="nucleotide sequence ID" value="NZ_JBHSON010000028.1"/>
</dbReference>